<feature type="domain" description="M23ase beta-sheet core" evidence="5">
    <location>
        <begin position="341"/>
        <end position="438"/>
    </location>
</feature>
<dbReference type="AlphaFoldDB" id="A0A3S4R2T1"/>
<dbReference type="Pfam" id="PF01551">
    <property type="entry name" value="Peptidase_M23"/>
    <property type="match status" value="1"/>
</dbReference>
<feature type="signal peptide" evidence="4">
    <location>
        <begin position="1"/>
        <end position="44"/>
    </location>
</feature>
<evidence type="ECO:0000256" key="1">
    <source>
        <dbReference type="ARBA" id="ARBA00022729"/>
    </source>
</evidence>
<dbReference type="PROSITE" id="PS51318">
    <property type="entry name" value="TAT"/>
    <property type="match status" value="1"/>
</dbReference>
<keyword evidence="6" id="KW-0378">Hydrolase</keyword>
<feature type="compositionally biased region" description="Low complexity" evidence="3">
    <location>
        <begin position="1"/>
        <end position="13"/>
    </location>
</feature>
<dbReference type="Gene3D" id="2.70.70.10">
    <property type="entry name" value="Glucose Permease (Domain IIA)"/>
    <property type="match status" value="1"/>
</dbReference>
<dbReference type="InterPro" id="IPR006311">
    <property type="entry name" value="TAT_signal"/>
</dbReference>
<proteinExistence type="predicted"/>
<evidence type="ECO:0000256" key="3">
    <source>
        <dbReference type="SAM" id="MobiDB-lite"/>
    </source>
</evidence>
<feature type="chain" id="PRO_5018613305" evidence="4">
    <location>
        <begin position="45"/>
        <end position="444"/>
    </location>
</feature>
<dbReference type="KEGG" id="ahw:NCTC11636_02636"/>
<evidence type="ECO:0000313" key="6">
    <source>
        <dbReference type="EMBL" id="VEG30154.1"/>
    </source>
</evidence>
<dbReference type="CDD" id="cd12797">
    <property type="entry name" value="M23_peptidase"/>
    <property type="match status" value="1"/>
</dbReference>
<evidence type="ECO:0000256" key="2">
    <source>
        <dbReference type="SAM" id="Coils"/>
    </source>
</evidence>
<dbReference type="GO" id="GO:0004222">
    <property type="term" value="F:metalloendopeptidase activity"/>
    <property type="evidence" value="ECO:0007669"/>
    <property type="project" value="TreeGrafter"/>
</dbReference>
<feature type="compositionally biased region" description="Basic and acidic residues" evidence="3">
    <location>
        <begin position="233"/>
        <end position="242"/>
    </location>
</feature>
<dbReference type="InterPro" id="IPR050570">
    <property type="entry name" value="Cell_wall_metabolism_enzyme"/>
</dbReference>
<evidence type="ECO:0000259" key="5">
    <source>
        <dbReference type="Pfam" id="PF01551"/>
    </source>
</evidence>
<dbReference type="RefSeq" id="WP_126383782.1">
    <property type="nucleotide sequence ID" value="NZ_LR134350.1"/>
</dbReference>
<gene>
    <name evidence="6" type="ORF">NCTC11636_02636</name>
</gene>
<feature type="compositionally biased region" description="Basic and acidic residues" evidence="3">
    <location>
        <begin position="197"/>
        <end position="209"/>
    </location>
</feature>
<evidence type="ECO:0000256" key="4">
    <source>
        <dbReference type="SAM" id="SignalP"/>
    </source>
</evidence>
<dbReference type="EMBL" id="LR134350">
    <property type="protein sequence ID" value="VEG30154.1"/>
    <property type="molecule type" value="Genomic_DNA"/>
</dbReference>
<accession>A0A3S4R2T1</accession>
<dbReference type="Proteomes" id="UP000266895">
    <property type="component" value="Chromosome"/>
</dbReference>
<dbReference type="PANTHER" id="PTHR21666">
    <property type="entry name" value="PEPTIDASE-RELATED"/>
    <property type="match status" value="1"/>
</dbReference>
<feature type="region of interest" description="Disordered" evidence="3">
    <location>
        <begin position="197"/>
        <end position="242"/>
    </location>
</feature>
<dbReference type="InterPro" id="IPR016047">
    <property type="entry name" value="M23ase_b-sheet_dom"/>
</dbReference>
<keyword evidence="1 4" id="KW-0732">Signal</keyword>
<feature type="coiled-coil region" evidence="2">
    <location>
        <begin position="43"/>
        <end position="137"/>
    </location>
</feature>
<keyword evidence="2" id="KW-0175">Coiled coil</keyword>
<dbReference type="EC" id="3.4.24.75" evidence="6"/>
<dbReference type="InterPro" id="IPR011055">
    <property type="entry name" value="Dup_hybrid_motif"/>
</dbReference>
<dbReference type="Gene3D" id="6.10.250.3150">
    <property type="match status" value="1"/>
</dbReference>
<feature type="region of interest" description="Disordered" evidence="3">
    <location>
        <begin position="1"/>
        <end position="20"/>
    </location>
</feature>
<sequence>MRTGTSRPRPASRATRRAPRRRRLLAVVAALALGLAGAGMPAQADERQDAVDQQEEAERKQAEVTASLEGVSASLGQAYLDLQAAETALGTAQTELDAAEADLAAKEREQQLAADRLAVAEADLAAIEEEAQASQTNAEENSASVADLVVSTYQGDSAVTSWTYVLASESVDDLTQRASTMEIATGVQESVLSQAEAERAQDANRRARQDATTTRVATLKDEADAAEAAAQTARDDAQTRRDEVAALTAERQTAAAQFETEKAGLEAQQAQAAADAAAAAETIARIDAANQASAGYTGASSGEVAASSLGGGDIGHPITGSLVVASPFGYRIHPITGQSRLHAGVDLVAGQGVPQYAAVSGTVTHNINSSCGNGIFINGGVINGQSVVVAYCHLSQISVSNGAYVSKGQQIGLTGATGGATGPHVHFEVILNGTEVDPMTLPGF</sequence>
<protein>
    <submittedName>
        <fullName evidence="6">Glycyl-glycine endopeptidase ALE-1</fullName>
        <ecNumber evidence="6">3.4.24.75</ecNumber>
    </submittedName>
</protein>
<organism evidence="6 7">
    <name type="scientific">Actinomyces howellii</name>
    <dbReference type="NCBI Taxonomy" id="52771"/>
    <lineage>
        <taxon>Bacteria</taxon>
        <taxon>Bacillati</taxon>
        <taxon>Actinomycetota</taxon>
        <taxon>Actinomycetes</taxon>
        <taxon>Actinomycetales</taxon>
        <taxon>Actinomycetaceae</taxon>
        <taxon>Actinomyces</taxon>
    </lineage>
</organism>
<name>A0A3S4R2T1_9ACTO</name>
<evidence type="ECO:0000313" key="7">
    <source>
        <dbReference type="Proteomes" id="UP000266895"/>
    </source>
</evidence>
<dbReference type="OrthoDB" id="1099523at2"/>
<dbReference type="SUPFAM" id="SSF51261">
    <property type="entry name" value="Duplicated hybrid motif"/>
    <property type="match status" value="1"/>
</dbReference>
<keyword evidence="7" id="KW-1185">Reference proteome</keyword>
<reference evidence="6 7" key="1">
    <citation type="submission" date="2018-12" db="EMBL/GenBank/DDBJ databases">
        <authorList>
            <consortium name="Pathogen Informatics"/>
        </authorList>
    </citation>
    <scope>NUCLEOTIDE SEQUENCE [LARGE SCALE GENOMIC DNA]</scope>
    <source>
        <strain evidence="6 7">NCTC11636</strain>
    </source>
</reference>
<dbReference type="PANTHER" id="PTHR21666:SF289">
    <property type="entry name" value="L-ALA--D-GLU ENDOPEPTIDASE"/>
    <property type="match status" value="1"/>
</dbReference>